<feature type="compositionally biased region" description="Polar residues" evidence="1">
    <location>
        <begin position="181"/>
        <end position="191"/>
    </location>
</feature>
<reference evidence="2 3" key="1">
    <citation type="submission" date="2014-09" db="EMBL/GenBank/DDBJ databases">
        <authorList>
            <person name="Ellenberger Sabrina"/>
        </authorList>
    </citation>
    <scope>NUCLEOTIDE SEQUENCE [LARGE SCALE GENOMIC DNA]</scope>
    <source>
        <strain evidence="2 3">CBS 412.66</strain>
    </source>
</reference>
<evidence type="ECO:0000313" key="3">
    <source>
        <dbReference type="Proteomes" id="UP000054107"/>
    </source>
</evidence>
<organism evidence="2 3">
    <name type="scientific">Parasitella parasitica</name>
    <dbReference type="NCBI Taxonomy" id="35722"/>
    <lineage>
        <taxon>Eukaryota</taxon>
        <taxon>Fungi</taxon>
        <taxon>Fungi incertae sedis</taxon>
        <taxon>Mucoromycota</taxon>
        <taxon>Mucoromycotina</taxon>
        <taxon>Mucoromycetes</taxon>
        <taxon>Mucorales</taxon>
        <taxon>Mucorineae</taxon>
        <taxon>Mucoraceae</taxon>
        <taxon>Parasitella</taxon>
    </lineage>
</organism>
<feature type="compositionally biased region" description="Low complexity" evidence="1">
    <location>
        <begin position="17"/>
        <end position="28"/>
    </location>
</feature>
<name>A0A0B7NEN6_9FUNG</name>
<dbReference type="EMBL" id="LN730899">
    <property type="protein sequence ID" value="CEP13997.1"/>
    <property type="molecule type" value="Genomic_DNA"/>
</dbReference>
<feature type="non-terminal residue" evidence="2">
    <location>
        <position position="191"/>
    </location>
</feature>
<dbReference type="AlphaFoldDB" id="A0A0B7NEN6"/>
<sequence length="191" mass="20844">KKTEEKEQILSNAVLDSSSPQGESSSHSQATNRQQRLRKLPITINTSASTLQTTFSGNKRKLAETPVTPSILSRLSGTLSGIQNDLILKFGKSKHKLTCEHCTNVGCISITSIRHESDSYDEEETNNTPPFDFQCTICRRDQSTAHIHQALGLISKKQKNNLDMETSTANTFTPLPGTPASLVSAQDIASS</sequence>
<gene>
    <name evidence="2" type="primary">PARPA_08153.1 scaffold 32251</name>
</gene>
<protein>
    <submittedName>
        <fullName evidence="2">Uncharacterized protein</fullName>
    </submittedName>
</protein>
<evidence type="ECO:0000313" key="2">
    <source>
        <dbReference type="EMBL" id="CEP13997.1"/>
    </source>
</evidence>
<feature type="region of interest" description="Disordered" evidence="1">
    <location>
        <begin position="167"/>
        <end position="191"/>
    </location>
</feature>
<keyword evidence="3" id="KW-1185">Reference proteome</keyword>
<feature type="region of interest" description="Disordered" evidence="1">
    <location>
        <begin position="1"/>
        <end position="39"/>
    </location>
</feature>
<evidence type="ECO:0000256" key="1">
    <source>
        <dbReference type="SAM" id="MobiDB-lite"/>
    </source>
</evidence>
<accession>A0A0B7NEN6</accession>
<dbReference type="Proteomes" id="UP000054107">
    <property type="component" value="Unassembled WGS sequence"/>
</dbReference>
<dbReference type="OrthoDB" id="2206543at2759"/>
<feature type="non-terminal residue" evidence="2">
    <location>
        <position position="1"/>
    </location>
</feature>
<proteinExistence type="predicted"/>